<evidence type="ECO:0000256" key="1">
    <source>
        <dbReference type="ARBA" id="ARBA00004123"/>
    </source>
</evidence>
<feature type="compositionally biased region" description="Polar residues" evidence="7">
    <location>
        <begin position="1112"/>
        <end position="1121"/>
    </location>
</feature>
<feature type="compositionally biased region" description="Basic and acidic residues" evidence="7">
    <location>
        <begin position="808"/>
        <end position="818"/>
    </location>
</feature>
<evidence type="ECO:0000256" key="6">
    <source>
        <dbReference type="ARBA" id="ARBA00023306"/>
    </source>
</evidence>
<feature type="compositionally biased region" description="Polar residues" evidence="7">
    <location>
        <begin position="780"/>
        <end position="791"/>
    </location>
</feature>
<dbReference type="AlphaFoldDB" id="A0AAJ6QR87"/>
<dbReference type="GeneID" id="100908313"/>
<dbReference type="PANTHER" id="PTHR22928:SF3">
    <property type="entry name" value="TELOMERE-ASSOCIATED PROTEIN RIF1"/>
    <property type="match status" value="1"/>
</dbReference>
<sequence>MDLEDVKSLTESQISKKLGDIRASVPVENLSRVVEWTTKVPKTHPKLFGEAAAALGRILEQNTDSDVSEKVMMFFKNNLNKCEGAWVEHFIFISFIALSQENNALDGIVCEILETARKAAAKSDDNSQVMTSLLKTRIVPKLKEMAEAKNYKKAFAVWRAIVRSTKLKITSSITNDVLQIATMAFKENNPEYHALAFKSWKILIENLPQEVLRKPAYIRLVLNPLNRTYRDTDANSTLQKYIAWWQHVVSLGEDAEVHSDDVVVPLLQKAFCLPSAKARQLNPTAFANPTRIIPQCAYTVLVFLWFDGNPELRRELQQLGQPNFKLNENFIKTSCLAKHSGVFEEAISLIVNNITQKVAPPPRNYSTLFCRVLLSRVASFHENGHHDMVRSILSAVYGILQTKLDIDQSLRIFQCLSDALPPEVMSSPQFNFRQGSSSKDEFPELTFASLYVRQVANLCRAAGDESLRTKFRPGLRRLLERGNRNMSTPRFSGLLMVSLQDAESLQAESWQEVSAFLSSQLRQSKVVTLEEDLRTFSHALALPISSKFPLTEAVSKEWIELHGALMQSSSRGEDFDPNRFIADICGRIHEKLSDSHHDLNHLLLISQMFESVVDHCVLESTPTPRPEPLGDLEPLVRCVISLIRKGCEQLTPERQSRAPCQFYVNVVEMVHILVRDSRSPVLCEEIIVRLVPELVPIFKKTAVKSIFRNSPLFHVESALLTALDHVLYALKKRSAELPKEGPVLEIIRLVVKESLNHWKASINDTAHELAELLSLDLPNETASKRTSNSPIKTPASSPRPSPSTKAPQEPDRQPERKWTRSTPDASTLRNGNAREKGSLKANLPSKRKSKPTAEEEFVHISAAKKKSVIYTEHQLEKLKEQKIIPSMYEDLSQSSQGTLMGPPSKSPEDGGSAPAEQVSPTATAASNGSTNNGNGKPPTRESARKSLQSSRKPSPRKVVEPSSSDDNSELGFTESSPEASPGDGVGTLVVGGRNRKDKESSSADVRTDDKVPGLGAPSRRISELPSSSEQIDENADKPRGAQKRKLARPSQSPMTTKLRPMRLSSTLSRTKSRRSQAKSSTGEQSVGMDSDSVADVDVKLETSKKTALPESYASSSDNGLDQLTKAKKKPAKLETKQRPSISKVGAAGKLSRDAPSSPDLPQQTIVDRIKAAAGAQREDLLKFISSPEFLQRMTREERKSFLKTFLNNVTEYIL</sequence>
<name>A0AAJ6QR87_9ACAR</name>
<dbReference type="InterPro" id="IPR016024">
    <property type="entry name" value="ARM-type_fold"/>
</dbReference>
<gene>
    <name evidence="10" type="primary">LOC100908313</name>
</gene>
<evidence type="ECO:0000256" key="4">
    <source>
        <dbReference type="ARBA" id="ARBA00022895"/>
    </source>
</evidence>
<comment type="subcellular location">
    <subcellularLocation>
        <location evidence="2">Chromosome</location>
        <location evidence="2">Telomere</location>
    </subcellularLocation>
    <subcellularLocation>
        <location evidence="1">Nucleus</location>
    </subcellularLocation>
</comment>
<evidence type="ECO:0000256" key="7">
    <source>
        <dbReference type="SAM" id="MobiDB-lite"/>
    </source>
</evidence>
<dbReference type="PANTHER" id="PTHR22928">
    <property type="entry name" value="TELOMERE-ASSOCIATED PROTEIN RIF1"/>
    <property type="match status" value="1"/>
</dbReference>
<evidence type="ECO:0000256" key="2">
    <source>
        <dbReference type="ARBA" id="ARBA00004574"/>
    </source>
</evidence>
<keyword evidence="9" id="KW-1185">Reference proteome</keyword>
<protein>
    <submittedName>
        <fullName evidence="10">Uncharacterized protein LOC100908313</fullName>
    </submittedName>
</protein>
<keyword evidence="4" id="KW-0779">Telomere</keyword>
<feature type="region of interest" description="Disordered" evidence="7">
    <location>
        <begin position="880"/>
        <end position="1163"/>
    </location>
</feature>
<dbReference type="KEGG" id="goe:100908313"/>
<evidence type="ECO:0000313" key="9">
    <source>
        <dbReference type="Proteomes" id="UP000694867"/>
    </source>
</evidence>
<feature type="compositionally biased region" description="Basic and acidic residues" evidence="7">
    <location>
        <begin position="994"/>
        <end position="1011"/>
    </location>
</feature>
<keyword evidence="3" id="KW-0158">Chromosome</keyword>
<feature type="compositionally biased region" description="Polar residues" evidence="7">
    <location>
        <begin position="820"/>
        <end position="830"/>
    </location>
</feature>
<dbReference type="Pfam" id="PF12231">
    <property type="entry name" value="Rif1_N"/>
    <property type="match status" value="1"/>
</dbReference>
<dbReference type="GO" id="GO:0005634">
    <property type="term" value="C:nucleus"/>
    <property type="evidence" value="ECO:0007669"/>
    <property type="project" value="UniProtKB-SubCell"/>
</dbReference>
<feature type="compositionally biased region" description="Low complexity" evidence="7">
    <location>
        <begin position="919"/>
        <end position="937"/>
    </location>
</feature>
<accession>A0AAJ6QR87</accession>
<dbReference type="RefSeq" id="XP_003743288.1">
    <property type="nucleotide sequence ID" value="XM_003743240.1"/>
</dbReference>
<dbReference type="InterPro" id="IPR022031">
    <property type="entry name" value="Rif1_N"/>
</dbReference>
<evidence type="ECO:0000313" key="10">
    <source>
        <dbReference type="RefSeq" id="XP_003743288.1"/>
    </source>
</evidence>
<feature type="region of interest" description="Disordered" evidence="7">
    <location>
        <begin position="780"/>
        <end position="855"/>
    </location>
</feature>
<evidence type="ECO:0000259" key="8">
    <source>
        <dbReference type="Pfam" id="PF12231"/>
    </source>
</evidence>
<organism evidence="9 10">
    <name type="scientific">Galendromus occidentalis</name>
    <name type="common">western predatory mite</name>
    <dbReference type="NCBI Taxonomy" id="34638"/>
    <lineage>
        <taxon>Eukaryota</taxon>
        <taxon>Metazoa</taxon>
        <taxon>Ecdysozoa</taxon>
        <taxon>Arthropoda</taxon>
        <taxon>Chelicerata</taxon>
        <taxon>Arachnida</taxon>
        <taxon>Acari</taxon>
        <taxon>Parasitiformes</taxon>
        <taxon>Mesostigmata</taxon>
        <taxon>Gamasina</taxon>
        <taxon>Phytoseioidea</taxon>
        <taxon>Phytoseiidae</taxon>
        <taxon>Typhlodrominae</taxon>
        <taxon>Galendromus</taxon>
    </lineage>
</organism>
<dbReference type="GO" id="GO:0000723">
    <property type="term" value="P:telomere maintenance"/>
    <property type="evidence" value="ECO:0007669"/>
    <property type="project" value="TreeGrafter"/>
</dbReference>
<evidence type="ECO:0000256" key="5">
    <source>
        <dbReference type="ARBA" id="ARBA00023242"/>
    </source>
</evidence>
<proteinExistence type="predicted"/>
<dbReference type="SUPFAM" id="SSF48371">
    <property type="entry name" value="ARM repeat"/>
    <property type="match status" value="1"/>
</dbReference>
<keyword evidence="6" id="KW-0131">Cell cycle</keyword>
<dbReference type="Proteomes" id="UP000694867">
    <property type="component" value="Unplaced"/>
</dbReference>
<feature type="compositionally biased region" description="Low complexity" evidence="7">
    <location>
        <begin position="792"/>
        <end position="807"/>
    </location>
</feature>
<dbReference type="GO" id="GO:0140445">
    <property type="term" value="C:chromosome, telomeric repeat region"/>
    <property type="evidence" value="ECO:0007669"/>
    <property type="project" value="TreeGrafter"/>
</dbReference>
<reference evidence="10" key="1">
    <citation type="submission" date="2025-08" db="UniProtKB">
        <authorList>
            <consortium name="RefSeq"/>
        </authorList>
    </citation>
    <scope>IDENTIFICATION</scope>
</reference>
<evidence type="ECO:0000256" key="3">
    <source>
        <dbReference type="ARBA" id="ARBA00022454"/>
    </source>
</evidence>
<feature type="domain" description="Telomere-associated protein Rif1 N-terminal" evidence="8">
    <location>
        <begin position="132"/>
        <end position="232"/>
    </location>
</feature>
<keyword evidence="5" id="KW-0539">Nucleus</keyword>